<feature type="transmembrane region" description="Helical" evidence="5">
    <location>
        <begin position="272"/>
        <end position="288"/>
    </location>
</feature>
<evidence type="ECO:0000256" key="4">
    <source>
        <dbReference type="ARBA" id="ARBA00023136"/>
    </source>
</evidence>
<dbReference type="InterPro" id="IPR050186">
    <property type="entry name" value="TPT_transporter"/>
</dbReference>
<feature type="transmembrane region" description="Helical" evidence="5">
    <location>
        <begin position="145"/>
        <end position="164"/>
    </location>
</feature>
<accession>D2VBD2</accession>
<feature type="transmembrane region" description="Helical" evidence="5">
    <location>
        <begin position="121"/>
        <end position="139"/>
    </location>
</feature>
<proteinExistence type="predicted"/>
<evidence type="ECO:0000259" key="6">
    <source>
        <dbReference type="Pfam" id="PF03151"/>
    </source>
</evidence>
<feature type="domain" description="Sugar phosphate transporter" evidence="6">
    <location>
        <begin position="15"/>
        <end position="286"/>
    </location>
</feature>
<keyword evidence="2 5" id="KW-0812">Transmembrane</keyword>
<evidence type="ECO:0000313" key="7">
    <source>
        <dbReference type="EMBL" id="EFC45889.1"/>
    </source>
</evidence>
<dbReference type="Proteomes" id="UP000006671">
    <property type="component" value="Unassembled WGS sequence"/>
</dbReference>
<gene>
    <name evidence="7" type="ORF">NAEGRDRAFT_38765</name>
</gene>
<sequence length="306" mass="34100">MTSVIGSISLNIAASVGTIFINKHLFQNLGFVGLGTTLTVFHFVFCFGFTAVAAMLGIFQPKRLPIIKILPISLAFCGYVVFNNISLAYNSVSFYQVMKIMCTPTIIAIEYFFYRKSQDKRILYTLIPVCLGTFITVFTDMEMNYYGTFMAILAVVSNSLYTIYGTEKQKELKANSLQVLLYQSITSAVMLAFTIPFFDDTEVISEYDWGNGNNLFWIISSCITAFFVNFSFFLVAGKTSPLSVNVVGYFKTVLVFVGGIILFTSAISAKNLLGVFLTLVGVAWYSYVKYKMSLESNPVLPTTNKN</sequence>
<dbReference type="GO" id="GO:0016020">
    <property type="term" value="C:membrane"/>
    <property type="evidence" value="ECO:0007669"/>
    <property type="project" value="UniProtKB-SubCell"/>
</dbReference>
<dbReference type="SUPFAM" id="SSF103481">
    <property type="entry name" value="Multidrug resistance efflux transporter EmrE"/>
    <property type="match status" value="1"/>
</dbReference>
<dbReference type="InParanoid" id="D2VBD2"/>
<dbReference type="InterPro" id="IPR004853">
    <property type="entry name" value="Sugar_P_trans_dom"/>
</dbReference>
<feature type="transmembrane region" description="Helical" evidence="5">
    <location>
        <begin position="40"/>
        <end position="59"/>
    </location>
</feature>
<evidence type="ECO:0000313" key="8">
    <source>
        <dbReference type="Proteomes" id="UP000006671"/>
    </source>
</evidence>
<dbReference type="InterPro" id="IPR037185">
    <property type="entry name" value="EmrE-like"/>
</dbReference>
<dbReference type="KEGG" id="ngr:NAEGRDRAFT_38765"/>
<feature type="transmembrane region" description="Helical" evidence="5">
    <location>
        <begin position="66"/>
        <end position="82"/>
    </location>
</feature>
<dbReference type="AlphaFoldDB" id="D2VBD2"/>
<dbReference type="VEuPathDB" id="AmoebaDB:NAEGRDRAFT_38765"/>
<keyword evidence="8" id="KW-1185">Reference proteome</keyword>
<dbReference type="FunCoup" id="D2VBD2">
    <property type="interactions" value="307"/>
</dbReference>
<dbReference type="eggNOG" id="KOG1441">
    <property type="taxonomic scope" value="Eukaryota"/>
</dbReference>
<evidence type="ECO:0000256" key="2">
    <source>
        <dbReference type="ARBA" id="ARBA00022692"/>
    </source>
</evidence>
<dbReference type="Pfam" id="PF03151">
    <property type="entry name" value="TPT"/>
    <property type="match status" value="1"/>
</dbReference>
<evidence type="ECO:0000256" key="1">
    <source>
        <dbReference type="ARBA" id="ARBA00004141"/>
    </source>
</evidence>
<dbReference type="PANTHER" id="PTHR11132">
    <property type="entry name" value="SOLUTE CARRIER FAMILY 35"/>
    <property type="match status" value="1"/>
</dbReference>
<keyword evidence="3 5" id="KW-1133">Transmembrane helix</keyword>
<keyword evidence="4 5" id="KW-0472">Membrane</keyword>
<dbReference type="RefSeq" id="XP_002678633.1">
    <property type="nucleotide sequence ID" value="XM_002678587.1"/>
</dbReference>
<dbReference type="GeneID" id="8859001"/>
<evidence type="ECO:0000256" key="5">
    <source>
        <dbReference type="SAM" id="Phobius"/>
    </source>
</evidence>
<dbReference type="OMA" id="NSLYTIW"/>
<feature type="transmembrane region" description="Helical" evidence="5">
    <location>
        <begin position="215"/>
        <end position="236"/>
    </location>
</feature>
<feature type="transmembrane region" description="Helical" evidence="5">
    <location>
        <begin position="94"/>
        <end position="114"/>
    </location>
</feature>
<feature type="transmembrane region" description="Helical" evidence="5">
    <location>
        <begin position="248"/>
        <end position="266"/>
    </location>
</feature>
<evidence type="ECO:0000256" key="3">
    <source>
        <dbReference type="ARBA" id="ARBA00022989"/>
    </source>
</evidence>
<feature type="transmembrane region" description="Helical" evidence="5">
    <location>
        <begin position="176"/>
        <end position="195"/>
    </location>
</feature>
<comment type="subcellular location">
    <subcellularLocation>
        <location evidence="1">Membrane</location>
        <topology evidence="1">Multi-pass membrane protein</topology>
    </subcellularLocation>
</comment>
<name>D2VBD2_NAEGR</name>
<reference evidence="7 8" key="1">
    <citation type="journal article" date="2010" name="Cell">
        <title>The genome of Naegleria gruberi illuminates early eukaryotic versatility.</title>
        <authorList>
            <person name="Fritz-Laylin L.K."/>
            <person name="Prochnik S.E."/>
            <person name="Ginger M.L."/>
            <person name="Dacks J.B."/>
            <person name="Carpenter M.L."/>
            <person name="Field M.C."/>
            <person name="Kuo A."/>
            <person name="Paredez A."/>
            <person name="Chapman J."/>
            <person name="Pham J."/>
            <person name="Shu S."/>
            <person name="Neupane R."/>
            <person name="Cipriano M."/>
            <person name="Mancuso J."/>
            <person name="Tu H."/>
            <person name="Salamov A."/>
            <person name="Lindquist E."/>
            <person name="Shapiro H."/>
            <person name="Lucas S."/>
            <person name="Grigoriev I.V."/>
            <person name="Cande W.Z."/>
            <person name="Fulton C."/>
            <person name="Rokhsar D.S."/>
            <person name="Dawson S.C."/>
        </authorList>
    </citation>
    <scope>NUCLEOTIDE SEQUENCE [LARGE SCALE GENOMIC DNA]</scope>
    <source>
        <strain evidence="7 8">NEG-M</strain>
    </source>
</reference>
<protein>
    <submittedName>
        <fullName evidence="7">Predicted protein</fullName>
    </submittedName>
</protein>
<dbReference type="EMBL" id="GG738861">
    <property type="protein sequence ID" value="EFC45889.1"/>
    <property type="molecule type" value="Genomic_DNA"/>
</dbReference>
<dbReference type="OrthoDB" id="5547497at2759"/>
<organism evidence="8">
    <name type="scientific">Naegleria gruberi</name>
    <name type="common">Amoeba</name>
    <dbReference type="NCBI Taxonomy" id="5762"/>
    <lineage>
        <taxon>Eukaryota</taxon>
        <taxon>Discoba</taxon>
        <taxon>Heterolobosea</taxon>
        <taxon>Tetramitia</taxon>
        <taxon>Eutetramitia</taxon>
        <taxon>Vahlkampfiidae</taxon>
        <taxon>Naegleria</taxon>
    </lineage>
</organism>